<reference evidence="1 2" key="1">
    <citation type="submission" date="2016-02" db="EMBL/GenBank/DDBJ databases">
        <title>Genome sequence of Clostridium thermobutyricum DSM 4928.</title>
        <authorList>
            <person name="Poehlein A."/>
            <person name="Daniel R."/>
        </authorList>
    </citation>
    <scope>NUCLEOTIDE SEQUENCE [LARGE SCALE GENOMIC DNA]</scope>
    <source>
        <strain evidence="1 2">DSM 4928</strain>
    </source>
</reference>
<dbReference type="Proteomes" id="UP000191448">
    <property type="component" value="Unassembled WGS sequence"/>
</dbReference>
<protein>
    <recommendedName>
        <fullName evidence="3">Phage gp6-like head-tail connector protein</fullName>
    </recommendedName>
</protein>
<comment type="caution">
    <text evidence="1">The sequence shown here is derived from an EMBL/GenBank/DDBJ whole genome shotgun (WGS) entry which is preliminary data.</text>
</comment>
<dbReference type="AlphaFoldDB" id="A0A1V4SW79"/>
<dbReference type="OrthoDB" id="2362564at2"/>
<gene>
    <name evidence="1" type="ORF">CLTHE_13970</name>
</gene>
<accession>A0A1V4SW79</accession>
<evidence type="ECO:0008006" key="3">
    <source>
        <dbReference type="Google" id="ProtNLM"/>
    </source>
</evidence>
<dbReference type="EMBL" id="LTAY01000037">
    <property type="protein sequence ID" value="OPX47826.1"/>
    <property type="molecule type" value="Genomic_DNA"/>
</dbReference>
<proteinExistence type="predicted"/>
<evidence type="ECO:0000313" key="1">
    <source>
        <dbReference type="EMBL" id="OPX47826.1"/>
    </source>
</evidence>
<sequence length="84" mass="9891">MNLEELKSYLNITWAEEDLFLQALMEEGIAFLEEIAGIALDFTKNTNKSLLKDYCRYAYNKQIEYFEENFASKLLRLQIKSALK</sequence>
<evidence type="ECO:0000313" key="2">
    <source>
        <dbReference type="Proteomes" id="UP000191448"/>
    </source>
</evidence>
<dbReference type="RefSeq" id="WP_080022615.1">
    <property type="nucleotide sequence ID" value="NZ_LTAY01000037.1"/>
</dbReference>
<name>A0A1V4SW79_9CLOT</name>
<organism evidence="1 2">
    <name type="scientific">Clostridium thermobutyricum DSM 4928</name>
    <dbReference type="NCBI Taxonomy" id="1121339"/>
    <lineage>
        <taxon>Bacteria</taxon>
        <taxon>Bacillati</taxon>
        <taxon>Bacillota</taxon>
        <taxon>Clostridia</taxon>
        <taxon>Eubacteriales</taxon>
        <taxon>Clostridiaceae</taxon>
        <taxon>Clostridium</taxon>
    </lineage>
</organism>